<evidence type="ECO:0000313" key="1">
    <source>
        <dbReference type="EMBL" id="OFV72051.1"/>
    </source>
</evidence>
<organism evidence="1 2">
    <name type="scientific">Acetobacterium wieringae</name>
    <dbReference type="NCBI Taxonomy" id="52694"/>
    <lineage>
        <taxon>Bacteria</taxon>
        <taxon>Bacillati</taxon>
        <taxon>Bacillota</taxon>
        <taxon>Clostridia</taxon>
        <taxon>Eubacteriales</taxon>
        <taxon>Eubacteriaceae</taxon>
        <taxon>Acetobacterium</taxon>
    </lineage>
</organism>
<protein>
    <submittedName>
        <fullName evidence="1">Uncharacterized protein</fullName>
    </submittedName>
</protein>
<dbReference type="RefSeq" id="WP_070369888.1">
    <property type="nucleotide sequence ID" value="NZ_JAYFRG010000035.1"/>
</dbReference>
<dbReference type="AlphaFoldDB" id="A0A1F2PMT8"/>
<accession>A0A1F2PMT8</accession>
<comment type="caution">
    <text evidence="1">The sequence shown here is derived from an EMBL/GenBank/DDBJ whole genome shotgun (WGS) entry which is preliminary data.</text>
</comment>
<evidence type="ECO:0000313" key="2">
    <source>
        <dbReference type="Proteomes" id="UP000176244"/>
    </source>
</evidence>
<dbReference type="STRING" id="52694.ACWI_05250"/>
<dbReference type="OrthoDB" id="9962052at2"/>
<name>A0A1F2PMT8_9FIRM</name>
<gene>
    <name evidence="1" type="ORF">ACWI_05250</name>
</gene>
<sequence length="141" mass="16202">MYVNGNGKNTNQDCGLAENEPGITTVRCPFLKTCRFGAMKAKQARVRCRGVLCRVNHWESCLVIGYKCERLRKRILVEVKGNAIRHIPWNSSEHQDLLPRLRQLFCEACERRVLDYHVIYGDAIVDVKCSHDGQFSSHLIK</sequence>
<reference evidence="1 2" key="1">
    <citation type="submission" date="2015-09" db="EMBL/GenBank/DDBJ databases">
        <title>Genome sequence of Acetobacterium wieringae DSM 1911.</title>
        <authorList>
            <person name="Poehlein A."/>
            <person name="Bengelsdorf F.R."/>
            <person name="Schiel-Bengelsdorf B."/>
            <person name="Duerre P."/>
            <person name="Daniel R."/>
        </authorList>
    </citation>
    <scope>NUCLEOTIDE SEQUENCE [LARGE SCALE GENOMIC DNA]</scope>
    <source>
        <strain evidence="1 2">DSM 1911</strain>
    </source>
</reference>
<dbReference type="EMBL" id="LKEU01000013">
    <property type="protein sequence ID" value="OFV72051.1"/>
    <property type="molecule type" value="Genomic_DNA"/>
</dbReference>
<dbReference type="Proteomes" id="UP000176244">
    <property type="component" value="Unassembled WGS sequence"/>
</dbReference>
<proteinExistence type="predicted"/>